<comment type="caution">
    <text evidence="1">The sequence shown here is derived from an EMBL/GenBank/DDBJ whole genome shotgun (WGS) entry which is preliminary data.</text>
</comment>
<sequence length="99" mass="11357">MDKLFNATNTPKHGFFTADFKEDVNGRPYITEINVRMVAFNYSFAKGGANFSEDILGLLSEDPSFDKNYKMYEFEPGTIFLRDVDVEPILMNESDLIKN</sequence>
<name>A0A7W2R426_9FLAO</name>
<evidence type="ECO:0000313" key="2">
    <source>
        <dbReference type="Proteomes" id="UP000541857"/>
    </source>
</evidence>
<keyword evidence="2" id="KW-1185">Reference proteome</keyword>
<dbReference type="AlphaFoldDB" id="A0A7W2R426"/>
<evidence type="ECO:0000313" key="1">
    <source>
        <dbReference type="EMBL" id="MBA6153389.1"/>
    </source>
</evidence>
<organism evidence="1 2">
    <name type="scientific">Gelidibacter maritimus</name>
    <dbReference type="NCBI Taxonomy" id="2761487"/>
    <lineage>
        <taxon>Bacteria</taxon>
        <taxon>Pseudomonadati</taxon>
        <taxon>Bacteroidota</taxon>
        <taxon>Flavobacteriia</taxon>
        <taxon>Flavobacteriales</taxon>
        <taxon>Flavobacteriaceae</taxon>
        <taxon>Gelidibacter</taxon>
    </lineage>
</organism>
<evidence type="ECO:0008006" key="3">
    <source>
        <dbReference type="Google" id="ProtNLM"/>
    </source>
</evidence>
<dbReference type="Proteomes" id="UP000541857">
    <property type="component" value="Unassembled WGS sequence"/>
</dbReference>
<accession>A0A7W2R426</accession>
<proteinExistence type="predicted"/>
<dbReference type="EMBL" id="JACGLT010000008">
    <property type="protein sequence ID" value="MBA6153389.1"/>
    <property type="molecule type" value="Genomic_DNA"/>
</dbReference>
<reference evidence="1 2" key="1">
    <citation type="submission" date="2020-07" db="EMBL/GenBank/DDBJ databases">
        <title>Bacterium isolated from marine sediment.</title>
        <authorList>
            <person name="Shang D."/>
        </authorList>
    </citation>
    <scope>NUCLEOTIDE SEQUENCE [LARGE SCALE GENOMIC DNA]</scope>
    <source>
        <strain evidence="1 2">F6074</strain>
    </source>
</reference>
<dbReference type="SUPFAM" id="SSF56059">
    <property type="entry name" value="Glutathione synthetase ATP-binding domain-like"/>
    <property type="match status" value="1"/>
</dbReference>
<gene>
    <name evidence="1" type="ORF">H3Z82_11675</name>
</gene>
<protein>
    <recommendedName>
        <fullName evidence="3">ATP-grasp domain-containing protein</fullName>
    </recommendedName>
</protein>